<dbReference type="eggNOG" id="ENOG5030M15">
    <property type="taxonomic scope" value="Bacteria"/>
</dbReference>
<proteinExistence type="predicted"/>
<dbReference type="EMBL" id="CP000512">
    <property type="protein sequence ID" value="ABM34874.1"/>
    <property type="molecule type" value="Genomic_DNA"/>
</dbReference>
<organism evidence="1 2">
    <name type="scientific">Paracidovorax citrulli (strain AAC00-1)</name>
    <name type="common">Acidovorax citrulli</name>
    <dbReference type="NCBI Taxonomy" id="397945"/>
    <lineage>
        <taxon>Bacteria</taxon>
        <taxon>Pseudomonadati</taxon>
        <taxon>Pseudomonadota</taxon>
        <taxon>Betaproteobacteria</taxon>
        <taxon>Burkholderiales</taxon>
        <taxon>Comamonadaceae</taxon>
        <taxon>Paracidovorax</taxon>
    </lineage>
</organism>
<reference evidence="1 2" key="1">
    <citation type="submission" date="2006-12" db="EMBL/GenBank/DDBJ databases">
        <title>Complete sequence of Acidovorax avenae subsp. citrulli AAC00-1.</title>
        <authorList>
            <consortium name="US DOE Joint Genome Institute"/>
            <person name="Copeland A."/>
            <person name="Lucas S."/>
            <person name="Lapidus A."/>
            <person name="Barry K."/>
            <person name="Detter J.C."/>
            <person name="Glavina del Rio T."/>
            <person name="Dalin E."/>
            <person name="Tice H."/>
            <person name="Pitluck S."/>
            <person name="Kiss H."/>
            <person name="Brettin T."/>
            <person name="Bruce D."/>
            <person name="Han C."/>
            <person name="Tapia R."/>
            <person name="Gilna P."/>
            <person name="Schmutz J."/>
            <person name="Larimer F."/>
            <person name="Land M."/>
            <person name="Hauser L."/>
            <person name="Kyrpides N."/>
            <person name="Kim E."/>
            <person name="Stahl D."/>
            <person name="Richardson P."/>
        </authorList>
    </citation>
    <scope>NUCLEOTIDE SEQUENCE [LARGE SCALE GENOMIC DNA]</scope>
    <source>
        <strain evidence="1 2">AAC00-1</strain>
    </source>
</reference>
<dbReference type="KEGG" id="aav:Aave_4334"/>
<dbReference type="AlphaFoldDB" id="A1TV86"/>
<name>A1TV86_PARC0</name>
<dbReference type="GeneID" id="79789308"/>
<dbReference type="HOGENOM" id="CLU_1399823_0_0_4"/>
<gene>
    <name evidence="1" type="ordered locus">Aave_4334</name>
</gene>
<dbReference type="RefSeq" id="WP_011797347.1">
    <property type="nucleotide sequence ID" value="NC_008752.1"/>
</dbReference>
<protein>
    <submittedName>
        <fullName evidence="1">Uncharacterized protein</fullName>
    </submittedName>
</protein>
<dbReference type="Pfam" id="PF19940">
    <property type="entry name" value="DUF6402"/>
    <property type="match status" value="1"/>
</dbReference>
<evidence type="ECO:0000313" key="2">
    <source>
        <dbReference type="Proteomes" id="UP000002596"/>
    </source>
</evidence>
<sequence>MIHILQDTLSSISGSSKKKQPTYQTRIFQLRDIPNVMRSRLGWPVAASLMERWFKGAPFAMPAEMKESRGIYPLKNLSQAHLDESSVKMSWALQFNRVRTAMQQLQTTWSSPAGIKQLKVRVNRAAPARAGQCWRFGNLGLPAKELDDSCQVNFLLFGKMGDPMDDFYGGHGRGPDKDCSVWHCDIYGKQKGID</sequence>
<accession>A1TV86</accession>
<dbReference type="InterPro" id="IPR045646">
    <property type="entry name" value="DUF6402"/>
</dbReference>
<evidence type="ECO:0000313" key="1">
    <source>
        <dbReference type="EMBL" id="ABM34874.1"/>
    </source>
</evidence>
<dbReference type="Proteomes" id="UP000002596">
    <property type="component" value="Chromosome"/>
</dbReference>
<dbReference type="STRING" id="397945.Aave_4334"/>